<evidence type="ECO:0000313" key="4">
    <source>
        <dbReference type="Proteomes" id="UP000561681"/>
    </source>
</evidence>
<feature type="transmembrane region" description="Helical" evidence="1">
    <location>
        <begin position="39"/>
        <end position="57"/>
    </location>
</feature>
<comment type="caution">
    <text evidence="3">The sequence shown here is derived from an EMBL/GenBank/DDBJ whole genome shotgun (WGS) entry which is preliminary data.</text>
</comment>
<keyword evidence="4" id="KW-1185">Reference proteome</keyword>
<keyword evidence="1" id="KW-1133">Transmembrane helix</keyword>
<dbReference type="EMBL" id="JACHLD010000007">
    <property type="protein sequence ID" value="MBB4803981.1"/>
    <property type="molecule type" value="Genomic_DNA"/>
</dbReference>
<evidence type="ECO:0000313" key="3">
    <source>
        <dbReference type="EMBL" id="MBB4803981.1"/>
    </source>
</evidence>
<reference evidence="3 4" key="1">
    <citation type="submission" date="2020-08" db="EMBL/GenBank/DDBJ databases">
        <title>Functional genomics of gut bacteria from endangered species of beetles.</title>
        <authorList>
            <person name="Carlos-Shanley C."/>
        </authorList>
    </citation>
    <scope>NUCLEOTIDE SEQUENCE [LARGE SCALE GENOMIC DNA]</scope>
    <source>
        <strain evidence="3 4">S00142</strain>
    </source>
</reference>
<dbReference type="AlphaFoldDB" id="A0A7W7J0G5"/>
<dbReference type="Proteomes" id="UP000561681">
    <property type="component" value="Unassembled WGS sequence"/>
</dbReference>
<name>A0A7W7J0G5_9FLAO</name>
<gene>
    <name evidence="3" type="ORF">HNP37_004061</name>
</gene>
<keyword evidence="1" id="KW-0812">Transmembrane</keyword>
<accession>A0A7W7J0G5</accession>
<feature type="transmembrane region" description="Helical" evidence="1">
    <location>
        <begin position="82"/>
        <end position="103"/>
    </location>
</feature>
<organism evidence="3 4">
    <name type="scientific">Flavobacterium nitrogenifigens</name>
    <dbReference type="NCBI Taxonomy" id="1617283"/>
    <lineage>
        <taxon>Bacteria</taxon>
        <taxon>Pseudomonadati</taxon>
        <taxon>Bacteroidota</taxon>
        <taxon>Flavobacteriia</taxon>
        <taxon>Flavobacteriales</taxon>
        <taxon>Flavobacteriaceae</taxon>
        <taxon>Flavobacterium</taxon>
    </lineage>
</organism>
<dbReference type="Pfam" id="PF09990">
    <property type="entry name" value="DUF2231"/>
    <property type="match status" value="1"/>
</dbReference>
<keyword evidence="1" id="KW-0472">Membrane</keyword>
<feature type="transmembrane region" description="Helical" evidence="1">
    <location>
        <begin position="110"/>
        <end position="130"/>
    </location>
</feature>
<feature type="domain" description="DUF2231" evidence="2">
    <location>
        <begin position="6"/>
        <end position="139"/>
    </location>
</feature>
<protein>
    <submittedName>
        <fullName evidence="3">Putative membrane protein</fullName>
    </submittedName>
</protein>
<evidence type="ECO:0000259" key="2">
    <source>
        <dbReference type="Pfam" id="PF09990"/>
    </source>
</evidence>
<feature type="transmembrane region" description="Helical" evidence="1">
    <location>
        <begin position="6"/>
        <end position="27"/>
    </location>
</feature>
<sequence length="164" mass="17487">MDQTHIHLLITHLPIFGSLLGTLVLGYGMWKKSDTTQLASYYLLVISALGAMIAYLTGEAAEETVENIQGVSESVIEQHADFASYALVALITVGVFSLVGIYFKSTKSTFAKPVAIITLFLALISFGLVARTGYLGGQIRHTEIASGTLQTAGEQGGEQDGDDD</sequence>
<dbReference type="InterPro" id="IPR019251">
    <property type="entry name" value="DUF2231_TM"/>
</dbReference>
<proteinExistence type="predicted"/>
<dbReference type="RefSeq" id="WP_184166289.1">
    <property type="nucleotide sequence ID" value="NZ_JACHLD010000007.1"/>
</dbReference>
<evidence type="ECO:0000256" key="1">
    <source>
        <dbReference type="SAM" id="Phobius"/>
    </source>
</evidence>